<feature type="transmembrane region" description="Helical" evidence="7">
    <location>
        <begin position="86"/>
        <end position="106"/>
    </location>
</feature>
<keyword evidence="5" id="KW-0223">Dioxygenase</keyword>
<keyword evidence="7" id="KW-0812">Transmembrane</keyword>
<proteinExistence type="inferred from homology"/>
<comment type="cofactor">
    <cofactor evidence="1">
        <name>Fe(2+)</name>
        <dbReference type="ChEBI" id="CHEBI:29033"/>
    </cofactor>
</comment>
<dbReference type="GO" id="GO:0016702">
    <property type="term" value="F:oxidoreductase activity, acting on single donors with incorporation of molecular oxygen, incorporation of two atoms of oxygen"/>
    <property type="evidence" value="ECO:0007669"/>
    <property type="project" value="InterPro"/>
</dbReference>
<evidence type="ECO:0000313" key="8">
    <source>
        <dbReference type="EMBL" id="VAI11975.1"/>
    </source>
</evidence>
<accession>A0A9R0TGQ8</accession>
<name>A0A9R0TGQ8_TRITD</name>
<evidence type="ECO:0000256" key="2">
    <source>
        <dbReference type="ARBA" id="ARBA00006787"/>
    </source>
</evidence>
<gene>
    <name evidence="8" type="ORF">TRITD_5Av1G000820</name>
</gene>
<comment type="similarity">
    <text evidence="2">Belongs to the carotenoid oxygenase family.</text>
</comment>
<feature type="transmembrane region" description="Helical" evidence="7">
    <location>
        <begin position="12"/>
        <end position="31"/>
    </location>
</feature>
<keyword evidence="6" id="KW-0408">Iron</keyword>
<dbReference type="Gramene" id="TRITD5Av1G000820.16">
    <property type="protein sequence ID" value="TRITD5Av1G000820.16"/>
    <property type="gene ID" value="TRITD5Av1G000820"/>
</dbReference>
<protein>
    <submittedName>
        <fullName evidence="8">Uncharacterized protein</fullName>
    </submittedName>
</protein>
<dbReference type="InterPro" id="IPR004294">
    <property type="entry name" value="Carotenoid_Oase"/>
</dbReference>
<evidence type="ECO:0000313" key="9">
    <source>
        <dbReference type="Proteomes" id="UP000324705"/>
    </source>
</evidence>
<dbReference type="EMBL" id="LT934119">
    <property type="protein sequence ID" value="VAI11975.1"/>
    <property type="molecule type" value="Genomic_DNA"/>
</dbReference>
<organism evidence="8 9">
    <name type="scientific">Triticum turgidum subsp. durum</name>
    <name type="common">Durum wheat</name>
    <name type="synonym">Triticum durum</name>
    <dbReference type="NCBI Taxonomy" id="4567"/>
    <lineage>
        <taxon>Eukaryota</taxon>
        <taxon>Viridiplantae</taxon>
        <taxon>Streptophyta</taxon>
        <taxon>Embryophyta</taxon>
        <taxon>Tracheophyta</taxon>
        <taxon>Spermatophyta</taxon>
        <taxon>Magnoliopsida</taxon>
        <taxon>Liliopsida</taxon>
        <taxon>Poales</taxon>
        <taxon>Poaceae</taxon>
        <taxon>BOP clade</taxon>
        <taxon>Pooideae</taxon>
        <taxon>Triticodae</taxon>
        <taxon>Triticeae</taxon>
        <taxon>Triticinae</taxon>
        <taxon>Triticum</taxon>
    </lineage>
</organism>
<evidence type="ECO:0000256" key="4">
    <source>
        <dbReference type="ARBA" id="ARBA00022946"/>
    </source>
</evidence>
<evidence type="ECO:0000256" key="6">
    <source>
        <dbReference type="ARBA" id="ARBA00023004"/>
    </source>
</evidence>
<reference evidence="8 9" key="1">
    <citation type="submission" date="2017-09" db="EMBL/GenBank/DDBJ databases">
        <authorList>
            <consortium name="International Durum Wheat Genome Sequencing Consortium (IDWGSC)"/>
            <person name="Milanesi L."/>
        </authorList>
    </citation>
    <scope>NUCLEOTIDE SEQUENCE [LARGE SCALE GENOMIC DNA]</scope>
    <source>
        <strain evidence="9">cv. Svevo</strain>
    </source>
</reference>
<keyword evidence="5" id="KW-0560">Oxidoreductase</keyword>
<dbReference type="Proteomes" id="UP000324705">
    <property type="component" value="Chromosome 5A"/>
</dbReference>
<sequence>MIFVIKFSLNLCSRLLLFGYTNFYIVSYRMIHAMRIKDGKATYVSRYVKTSRLKQEEYFGGAKFMKVSFIKNLNLLNSCSIITQHLIASITTYVLFFLFMLANFLLC</sequence>
<keyword evidence="4" id="KW-0809">Transit peptide</keyword>
<evidence type="ECO:0000256" key="5">
    <source>
        <dbReference type="ARBA" id="ARBA00022964"/>
    </source>
</evidence>
<dbReference type="GO" id="GO:0046872">
    <property type="term" value="F:metal ion binding"/>
    <property type="evidence" value="ECO:0007669"/>
    <property type="project" value="UniProtKB-KW"/>
</dbReference>
<evidence type="ECO:0000256" key="3">
    <source>
        <dbReference type="ARBA" id="ARBA00022723"/>
    </source>
</evidence>
<keyword evidence="7" id="KW-0472">Membrane</keyword>
<dbReference type="Pfam" id="PF03055">
    <property type="entry name" value="RPE65"/>
    <property type="match status" value="1"/>
</dbReference>
<evidence type="ECO:0000256" key="1">
    <source>
        <dbReference type="ARBA" id="ARBA00001954"/>
    </source>
</evidence>
<dbReference type="AlphaFoldDB" id="A0A9R0TGQ8"/>
<keyword evidence="7" id="KW-1133">Transmembrane helix</keyword>
<keyword evidence="3" id="KW-0479">Metal-binding</keyword>
<keyword evidence="9" id="KW-1185">Reference proteome</keyword>
<evidence type="ECO:0000256" key="7">
    <source>
        <dbReference type="SAM" id="Phobius"/>
    </source>
</evidence>